<dbReference type="CDD" id="cd03819">
    <property type="entry name" value="GT4_WavL-like"/>
    <property type="match status" value="1"/>
</dbReference>
<dbReference type="GO" id="GO:0016758">
    <property type="term" value="F:hexosyltransferase activity"/>
    <property type="evidence" value="ECO:0007669"/>
    <property type="project" value="TreeGrafter"/>
</dbReference>
<comment type="caution">
    <text evidence="3">The sequence shown here is derived from an EMBL/GenBank/DDBJ whole genome shotgun (WGS) entry which is preliminary data.</text>
</comment>
<name>A0A8I1GH27_9HYPH</name>
<protein>
    <submittedName>
        <fullName evidence="3">Glycosyltransferase family 4 protein</fullName>
    </submittedName>
</protein>
<dbReference type="InterPro" id="IPR001296">
    <property type="entry name" value="Glyco_trans_1"/>
</dbReference>
<evidence type="ECO:0000259" key="2">
    <source>
        <dbReference type="Pfam" id="PF13439"/>
    </source>
</evidence>
<feature type="domain" description="Glycosyltransferase subfamily 4-like N-terminal" evidence="2">
    <location>
        <begin position="21"/>
        <end position="176"/>
    </location>
</feature>
<sequence length="418" mass="44995">MMLKRSPWPVILQVVPELSTGGAERTAIEIAEAVTMGGGKALVLSEGGRLEDELAAVGGELIRMSAATKNPALILANAMRIARLVRERGVSLVHARSRAPAWSAWIAARRAKRTFVTTYHGIYNQTGRVKAFYNGVMAKGDAVICNSEYTARIVRERHPKATSRVGVIYRGLDVERFDPALISPERVRALREAWGVPPGKRIVLMPARLTRWKGQRVLVEAAALLSARNRDGDLVFVLVGDDQGRTPYRAELAALVEARGLADRVIIAGHCDDMPAAFKASWLTVIASIEAEAFGRVSVESQAMGCPVIASNIGALPETIAPEPGILANAGADGFSEPVPAAGQRPWLFEPGNPQALCDSISAALALDAAVLDAFRQHAMERARTSFSKRALQHQTLAVYDRLIGTQLAVNFANAASR</sequence>
<evidence type="ECO:0000313" key="4">
    <source>
        <dbReference type="Proteomes" id="UP000623250"/>
    </source>
</evidence>
<keyword evidence="4" id="KW-1185">Reference proteome</keyword>
<gene>
    <name evidence="3" type="ORF">JDN41_16310</name>
</gene>
<dbReference type="InterPro" id="IPR028098">
    <property type="entry name" value="Glyco_trans_4-like_N"/>
</dbReference>
<dbReference type="SUPFAM" id="SSF53756">
    <property type="entry name" value="UDP-Glycosyltransferase/glycogen phosphorylase"/>
    <property type="match status" value="1"/>
</dbReference>
<organism evidence="3 4">
    <name type="scientific">Rhodomicrobium udaipurense</name>
    <dbReference type="NCBI Taxonomy" id="1202716"/>
    <lineage>
        <taxon>Bacteria</taxon>
        <taxon>Pseudomonadati</taxon>
        <taxon>Pseudomonadota</taxon>
        <taxon>Alphaproteobacteria</taxon>
        <taxon>Hyphomicrobiales</taxon>
        <taxon>Hyphomicrobiaceae</taxon>
        <taxon>Rhodomicrobium</taxon>
    </lineage>
</organism>
<evidence type="ECO:0000259" key="1">
    <source>
        <dbReference type="Pfam" id="PF00534"/>
    </source>
</evidence>
<evidence type="ECO:0000313" key="3">
    <source>
        <dbReference type="EMBL" id="MBJ7545119.1"/>
    </source>
</evidence>
<dbReference type="PANTHER" id="PTHR45947:SF3">
    <property type="entry name" value="SULFOQUINOVOSYL TRANSFERASE SQD2"/>
    <property type="match status" value="1"/>
</dbReference>
<proteinExistence type="predicted"/>
<dbReference type="EMBL" id="JAEMUK010000085">
    <property type="protein sequence ID" value="MBJ7545119.1"/>
    <property type="molecule type" value="Genomic_DNA"/>
</dbReference>
<keyword evidence="3" id="KW-0808">Transferase</keyword>
<dbReference type="Pfam" id="PF13439">
    <property type="entry name" value="Glyco_transf_4"/>
    <property type="match status" value="1"/>
</dbReference>
<feature type="domain" description="Glycosyl transferase family 1" evidence="1">
    <location>
        <begin position="190"/>
        <end position="328"/>
    </location>
</feature>
<dbReference type="AlphaFoldDB" id="A0A8I1GH27"/>
<dbReference type="PANTHER" id="PTHR45947">
    <property type="entry name" value="SULFOQUINOVOSYL TRANSFERASE SQD2"/>
    <property type="match status" value="1"/>
</dbReference>
<reference evidence="3 4" key="1">
    <citation type="submission" date="2020-12" db="EMBL/GenBank/DDBJ databases">
        <title>Revised draft genomes of Rhodomicrobium vannielii ATCC 17100 and Rhodomicrobium udaipurense JA643.</title>
        <authorList>
            <person name="Conners E.M."/>
            <person name="Davenport E.J."/>
            <person name="Bose A."/>
        </authorList>
    </citation>
    <scope>NUCLEOTIDE SEQUENCE [LARGE SCALE GENOMIC DNA]</scope>
    <source>
        <strain evidence="3 4">JA643</strain>
    </source>
</reference>
<dbReference type="Gene3D" id="3.40.50.2000">
    <property type="entry name" value="Glycogen Phosphorylase B"/>
    <property type="match status" value="2"/>
</dbReference>
<dbReference type="Pfam" id="PF00534">
    <property type="entry name" value="Glycos_transf_1"/>
    <property type="match status" value="1"/>
</dbReference>
<dbReference type="Proteomes" id="UP000623250">
    <property type="component" value="Unassembled WGS sequence"/>
</dbReference>
<dbReference type="InterPro" id="IPR050194">
    <property type="entry name" value="Glycosyltransferase_grp1"/>
</dbReference>
<accession>A0A8I1GH27</accession>